<evidence type="ECO:0000313" key="1">
    <source>
        <dbReference type="EMBL" id="PWW03210.1"/>
    </source>
</evidence>
<reference evidence="1 2" key="1">
    <citation type="submission" date="2018-05" db="EMBL/GenBank/DDBJ databases">
        <title>Genomic Encyclopedia of Type Strains, Phase III (KMG-III): the genomes of soil and plant-associated and newly described type strains.</title>
        <authorList>
            <person name="Whitman W."/>
        </authorList>
    </citation>
    <scope>NUCLEOTIDE SEQUENCE [LARGE SCALE GENOMIC DNA]</scope>
    <source>
        <strain evidence="1 2">CECT 5696</strain>
    </source>
</reference>
<sequence>MIMGGLDLNNKMLFMAEPMLNTSSVYASVLSIISDDLKKIQPWIMTHFIQLRYVEDWDVLFFDNHHVLFATCPWIESHGLSREFMSVKWRTFKDFIIDAISHDYYIWCHVDRYYLPPSSAYHNRHHDHELLIFGYDVDQNKVHFADYLSDGKFAKFTHTECGLDEMEEAFWSMNSDNPHLTSINLLRKREYRYSINLDYVIESIQRYLFSKPTYTMHLYKTIDVYGLDIYYKIITKNERIGNHPEFEMDVRIYHLLWEHKKLMKDRILYFMENGLVHQSSLADACDELVNNVLIIRNMSMKYNVSKDIKLLQRINSKIASLALQETEMLKTLLSNLV</sequence>
<keyword evidence="2" id="KW-1185">Reference proteome</keyword>
<evidence type="ECO:0008006" key="3">
    <source>
        <dbReference type="Google" id="ProtNLM"/>
    </source>
</evidence>
<evidence type="ECO:0000313" key="2">
    <source>
        <dbReference type="Proteomes" id="UP000246635"/>
    </source>
</evidence>
<dbReference type="Proteomes" id="UP000246635">
    <property type="component" value="Unassembled WGS sequence"/>
</dbReference>
<proteinExistence type="predicted"/>
<dbReference type="AlphaFoldDB" id="A0A2V2YUT3"/>
<dbReference type="EMBL" id="QGTQ01000007">
    <property type="protein sequence ID" value="PWW03210.1"/>
    <property type="molecule type" value="Genomic_DNA"/>
</dbReference>
<protein>
    <recommendedName>
        <fullName evidence="3">Butirosin biosynthesis protein H-like</fullName>
    </recommendedName>
</protein>
<comment type="caution">
    <text evidence="1">The sequence shown here is derived from an EMBL/GenBank/DDBJ whole genome shotgun (WGS) entry which is preliminary data.</text>
</comment>
<gene>
    <name evidence="1" type="ORF">DFQ01_107107</name>
</gene>
<name>A0A2V2YUT3_9BACL</name>
<organism evidence="1 2">
    <name type="scientific">Paenibacillus cellulosilyticus</name>
    <dbReference type="NCBI Taxonomy" id="375489"/>
    <lineage>
        <taxon>Bacteria</taxon>
        <taxon>Bacillati</taxon>
        <taxon>Bacillota</taxon>
        <taxon>Bacilli</taxon>
        <taxon>Bacillales</taxon>
        <taxon>Paenibacillaceae</taxon>
        <taxon>Paenibacillus</taxon>
    </lineage>
</organism>
<accession>A0A2V2YUT3</accession>